<evidence type="ECO:0000256" key="1">
    <source>
        <dbReference type="SAM" id="MobiDB-lite"/>
    </source>
</evidence>
<sequence length="145" mass="14874">MSNSPPIPGSRSPFPYGVSLLQGVTHGVPRPTLAASSGDPLGKPAGCIADSFFPWRPTRAWRSASGSAPAKPEPCPPHQLQKESVCWGEDLPGPSPGAPAPSARQGDPDAVPATPGPSAPLLRRPVASLEAAAPSKRRGRKPPLA</sequence>
<feature type="compositionally biased region" description="Basic residues" evidence="1">
    <location>
        <begin position="135"/>
        <end position="145"/>
    </location>
</feature>
<dbReference type="AlphaFoldDB" id="A0AAV7LHV2"/>
<name>A0AAV7LHV2_PLEWA</name>
<dbReference type="EMBL" id="JANPWB010000015">
    <property type="protein sequence ID" value="KAJ1091152.1"/>
    <property type="molecule type" value="Genomic_DNA"/>
</dbReference>
<protein>
    <submittedName>
        <fullName evidence="2">Uncharacterized protein</fullName>
    </submittedName>
</protein>
<organism evidence="2 3">
    <name type="scientific">Pleurodeles waltl</name>
    <name type="common">Iberian ribbed newt</name>
    <dbReference type="NCBI Taxonomy" id="8319"/>
    <lineage>
        <taxon>Eukaryota</taxon>
        <taxon>Metazoa</taxon>
        <taxon>Chordata</taxon>
        <taxon>Craniata</taxon>
        <taxon>Vertebrata</taxon>
        <taxon>Euteleostomi</taxon>
        <taxon>Amphibia</taxon>
        <taxon>Batrachia</taxon>
        <taxon>Caudata</taxon>
        <taxon>Salamandroidea</taxon>
        <taxon>Salamandridae</taxon>
        <taxon>Pleurodelinae</taxon>
        <taxon>Pleurodeles</taxon>
    </lineage>
</organism>
<feature type="region of interest" description="Disordered" evidence="1">
    <location>
        <begin position="60"/>
        <end position="145"/>
    </location>
</feature>
<evidence type="ECO:0000313" key="2">
    <source>
        <dbReference type="EMBL" id="KAJ1091152.1"/>
    </source>
</evidence>
<proteinExistence type="predicted"/>
<evidence type="ECO:0000313" key="3">
    <source>
        <dbReference type="Proteomes" id="UP001066276"/>
    </source>
</evidence>
<comment type="caution">
    <text evidence="2">The sequence shown here is derived from an EMBL/GenBank/DDBJ whole genome shotgun (WGS) entry which is preliminary data.</text>
</comment>
<keyword evidence="3" id="KW-1185">Reference proteome</keyword>
<gene>
    <name evidence="2" type="ORF">NDU88_004279</name>
</gene>
<dbReference type="Proteomes" id="UP001066276">
    <property type="component" value="Chromosome 11"/>
</dbReference>
<reference evidence="2" key="1">
    <citation type="journal article" date="2022" name="bioRxiv">
        <title>Sequencing and chromosome-scale assembly of the giantPleurodeles waltlgenome.</title>
        <authorList>
            <person name="Brown T."/>
            <person name="Elewa A."/>
            <person name="Iarovenko S."/>
            <person name="Subramanian E."/>
            <person name="Araus A.J."/>
            <person name="Petzold A."/>
            <person name="Susuki M."/>
            <person name="Suzuki K.-i.T."/>
            <person name="Hayashi T."/>
            <person name="Toyoda A."/>
            <person name="Oliveira C."/>
            <person name="Osipova E."/>
            <person name="Leigh N.D."/>
            <person name="Simon A."/>
            <person name="Yun M.H."/>
        </authorList>
    </citation>
    <scope>NUCLEOTIDE SEQUENCE</scope>
    <source>
        <strain evidence="2">20211129_DDA</strain>
        <tissue evidence="2">Liver</tissue>
    </source>
</reference>
<accession>A0AAV7LHV2</accession>